<dbReference type="EMBL" id="JADYXP020000001">
    <property type="protein sequence ID" value="KAL0133889.1"/>
    <property type="molecule type" value="Genomic_DNA"/>
</dbReference>
<evidence type="ECO:0000313" key="1">
    <source>
        <dbReference type="EMBL" id="KAL0133889.1"/>
    </source>
</evidence>
<protein>
    <submittedName>
        <fullName evidence="1">Uncharacterized protein</fullName>
    </submittedName>
</protein>
<organism evidence="1 2">
    <name type="scientific">Cardiocondyla obscurior</name>
    <dbReference type="NCBI Taxonomy" id="286306"/>
    <lineage>
        <taxon>Eukaryota</taxon>
        <taxon>Metazoa</taxon>
        <taxon>Ecdysozoa</taxon>
        <taxon>Arthropoda</taxon>
        <taxon>Hexapoda</taxon>
        <taxon>Insecta</taxon>
        <taxon>Pterygota</taxon>
        <taxon>Neoptera</taxon>
        <taxon>Endopterygota</taxon>
        <taxon>Hymenoptera</taxon>
        <taxon>Apocrita</taxon>
        <taxon>Aculeata</taxon>
        <taxon>Formicoidea</taxon>
        <taxon>Formicidae</taxon>
        <taxon>Myrmicinae</taxon>
        <taxon>Cardiocondyla</taxon>
    </lineage>
</organism>
<gene>
    <name evidence="1" type="ORF">PUN28_001082</name>
</gene>
<keyword evidence="2" id="KW-1185">Reference proteome</keyword>
<dbReference type="AlphaFoldDB" id="A0AAW2H2V1"/>
<evidence type="ECO:0000313" key="2">
    <source>
        <dbReference type="Proteomes" id="UP001430953"/>
    </source>
</evidence>
<proteinExistence type="predicted"/>
<reference evidence="1 2" key="1">
    <citation type="submission" date="2023-03" db="EMBL/GenBank/DDBJ databases">
        <title>High recombination rates correlate with genetic variation in Cardiocondyla obscurior ants.</title>
        <authorList>
            <person name="Errbii M."/>
        </authorList>
    </citation>
    <scope>NUCLEOTIDE SEQUENCE [LARGE SCALE GENOMIC DNA]</scope>
    <source>
        <strain evidence="1">Alpha-2009</strain>
        <tissue evidence="1">Whole body</tissue>
    </source>
</reference>
<name>A0AAW2H2V1_9HYME</name>
<sequence length="301" mass="35029">MRISPFFSLLSIDEELRDYFDHKKKNFTRYNSPFAYFDAFDRSFSQWILVIVYPIRSDIPSAYARLAYTRVRACTHTCVHACVPTHMVLARFVVYRIARAFLKNIYVNIKYQPSRLRQCGKGILGYGAPCRVVLSVKLGATERRTERNFEKRADNGDEIERDTRRVRIIQGFCREKRSFQRSFPLQITQFSCKLDIMPRALNLCACIRERTLDLAFPKERIEKRPRRPPPPPTLDKIRPNIFIPTIPLSPSRNLPASRVNAFPQNCTAPVLINHSVLINEAAGPTVKHRRIYTRRLSGARR</sequence>
<comment type="caution">
    <text evidence="1">The sequence shown here is derived from an EMBL/GenBank/DDBJ whole genome shotgun (WGS) entry which is preliminary data.</text>
</comment>
<dbReference type="Proteomes" id="UP001430953">
    <property type="component" value="Unassembled WGS sequence"/>
</dbReference>
<accession>A0AAW2H2V1</accession>